<feature type="domain" description="AP2/ERF" evidence="7">
    <location>
        <begin position="77"/>
        <end position="133"/>
    </location>
</feature>
<keyword evidence="4" id="KW-0804">Transcription</keyword>
<feature type="region of interest" description="Disordered" evidence="6">
    <location>
        <begin position="488"/>
        <end position="521"/>
    </location>
</feature>
<protein>
    <recommendedName>
        <fullName evidence="7">AP2/ERF domain-containing protein</fullName>
    </recommendedName>
</protein>
<comment type="subcellular location">
    <subcellularLocation>
        <location evidence="1">Nucleus</location>
    </subcellularLocation>
</comment>
<dbReference type="Proteomes" id="UP001165090">
    <property type="component" value="Unassembled WGS sequence"/>
</dbReference>
<feature type="compositionally biased region" description="Polar residues" evidence="6">
    <location>
        <begin position="221"/>
        <end position="238"/>
    </location>
</feature>
<evidence type="ECO:0000313" key="8">
    <source>
        <dbReference type="EMBL" id="GLI63532.1"/>
    </source>
</evidence>
<feature type="compositionally biased region" description="Gly residues" evidence="6">
    <location>
        <begin position="332"/>
        <end position="342"/>
    </location>
</feature>
<dbReference type="EMBL" id="BSDZ01000015">
    <property type="protein sequence ID" value="GLI63532.1"/>
    <property type="molecule type" value="Genomic_DNA"/>
</dbReference>
<proteinExistence type="predicted"/>
<feature type="compositionally biased region" description="Gly residues" evidence="6">
    <location>
        <begin position="315"/>
        <end position="324"/>
    </location>
</feature>
<feature type="compositionally biased region" description="Basic residues" evidence="6">
    <location>
        <begin position="502"/>
        <end position="521"/>
    </location>
</feature>
<evidence type="ECO:0000256" key="4">
    <source>
        <dbReference type="ARBA" id="ARBA00023163"/>
    </source>
</evidence>
<keyword evidence="3" id="KW-0238">DNA-binding</keyword>
<dbReference type="SUPFAM" id="SSF54171">
    <property type="entry name" value="DNA-binding domain"/>
    <property type="match status" value="1"/>
</dbReference>
<organism evidence="8 9">
    <name type="scientific">Volvox africanus</name>
    <dbReference type="NCBI Taxonomy" id="51714"/>
    <lineage>
        <taxon>Eukaryota</taxon>
        <taxon>Viridiplantae</taxon>
        <taxon>Chlorophyta</taxon>
        <taxon>core chlorophytes</taxon>
        <taxon>Chlorophyceae</taxon>
        <taxon>CS clade</taxon>
        <taxon>Chlamydomonadales</taxon>
        <taxon>Volvocaceae</taxon>
        <taxon>Volvox</taxon>
    </lineage>
</organism>
<feature type="compositionally biased region" description="Basic and acidic residues" evidence="6">
    <location>
        <begin position="1"/>
        <end position="25"/>
    </location>
</feature>
<dbReference type="PROSITE" id="PS51032">
    <property type="entry name" value="AP2_ERF"/>
    <property type="match status" value="1"/>
</dbReference>
<dbReference type="InterPro" id="IPR036955">
    <property type="entry name" value="AP2/ERF_dom_sf"/>
</dbReference>
<evidence type="ECO:0000256" key="6">
    <source>
        <dbReference type="SAM" id="MobiDB-lite"/>
    </source>
</evidence>
<dbReference type="InterPro" id="IPR016177">
    <property type="entry name" value="DNA-bd_dom_sf"/>
</dbReference>
<gene>
    <name evidence="8" type="ORF">VaNZ11_006520</name>
</gene>
<accession>A0ABQ5S2I8</accession>
<dbReference type="PANTHER" id="PTHR31677">
    <property type="entry name" value="AP2 DOMAIN CLASS TRANSCRIPTION FACTOR"/>
    <property type="match status" value="1"/>
</dbReference>
<feature type="region of interest" description="Disordered" evidence="6">
    <location>
        <begin position="190"/>
        <end position="362"/>
    </location>
</feature>
<dbReference type="Gene3D" id="3.30.730.10">
    <property type="entry name" value="AP2/ERF domain"/>
    <property type="match status" value="1"/>
</dbReference>
<keyword evidence="9" id="KW-1185">Reference proteome</keyword>
<name>A0ABQ5S2I8_9CHLO</name>
<comment type="caution">
    <text evidence="8">The sequence shown here is derived from an EMBL/GenBank/DDBJ whole genome shotgun (WGS) entry which is preliminary data.</text>
</comment>
<feature type="non-terminal residue" evidence="8">
    <location>
        <position position="674"/>
    </location>
</feature>
<dbReference type="CDD" id="cd00018">
    <property type="entry name" value="AP2"/>
    <property type="match status" value="1"/>
</dbReference>
<feature type="compositionally biased region" description="Pro residues" evidence="6">
    <location>
        <begin position="200"/>
        <end position="211"/>
    </location>
</feature>
<evidence type="ECO:0000256" key="1">
    <source>
        <dbReference type="ARBA" id="ARBA00004123"/>
    </source>
</evidence>
<feature type="compositionally biased region" description="Low complexity" evidence="6">
    <location>
        <begin position="190"/>
        <end position="199"/>
    </location>
</feature>
<dbReference type="SMART" id="SM00380">
    <property type="entry name" value="AP2"/>
    <property type="match status" value="1"/>
</dbReference>
<feature type="compositionally biased region" description="Low complexity" evidence="6">
    <location>
        <begin position="286"/>
        <end position="305"/>
    </location>
</feature>
<dbReference type="PANTHER" id="PTHR31677:SF75">
    <property type="entry name" value="ETHYLENE-RESPONSIVE TRANSCRIPTION FACTOR ERF084"/>
    <property type="match status" value="1"/>
</dbReference>
<keyword evidence="2" id="KW-0805">Transcription regulation</keyword>
<feature type="region of interest" description="Disordered" evidence="6">
    <location>
        <begin position="1"/>
        <end position="31"/>
    </location>
</feature>
<sequence length="674" mass="68977">MADESHREDEPANDDRNEKNDEKKCRPTARSTRQIASSRLMLSEAVNGVDSDGVRARALAFGTKAVAVSSNKQLTSKFRGVCWNKKNKRWQAAINSSGKYLYLGSYDTEAEAAAVFDKAAVRIRGVKARLNFCCSDYVEANGKIRDDPAIEALLNDAVNPAKPRRQRGFGAAAAAATVAVAAAATTITTTTTTGGTAPPGAAPPPSQPQPPSARVHVCPRVSQTPLGSTTGCDTSQGLATRAARPISGRRRRRDADSGDEAWSGQRPARTRRPPGNRQAANGCHDSSAATASSTTMTSRQSMSGSEEAGDDGDDGGAVNGGGNAGHSDRYGPTGGSGGGGGAAAARRSYGLDEEGGPKPSEAAATAGAAAFMGAVTAAAGLEMGLVGSRGLQDMDLTLEQLGQLGHWGLGPNLHNVHGGSAGPKNLYVLQPLDQLSIAQKLAAGAGAAAATTGGDSLQPDPHRAAAAMAAAAQLQAVRRAAGGLGALSSSSTGLHLQDQHHPLPHHHHHHHHHHQHQHQHQQAKLAAAATDTRAMGLEAAAAAAHQLRMREESLAGELEMLMNGGYGRGNSGELVSDLTALHGHPFAAAAAGGLPLHGLSLRLNTGGEDSPQALSGLRNLAHGARAAGGGLGLGLGWGQGSREGEGSGISSGLWEQLGLEDASHGTLYALQKLG</sequence>
<keyword evidence="5" id="KW-0539">Nucleus</keyword>
<evidence type="ECO:0000256" key="2">
    <source>
        <dbReference type="ARBA" id="ARBA00023015"/>
    </source>
</evidence>
<evidence type="ECO:0000313" key="9">
    <source>
        <dbReference type="Proteomes" id="UP001165090"/>
    </source>
</evidence>
<reference evidence="8 9" key="1">
    <citation type="journal article" date="2023" name="IScience">
        <title>Expanded male sex-determining region conserved during the evolution of homothallism in the green alga Volvox.</title>
        <authorList>
            <person name="Yamamoto K."/>
            <person name="Matsuzaki R."/>
            <person name="Mahakham W."/>
            <person name="Heman W."/>
            <person name="Sekimoto H."/>
            <person name="Kawachi M."/>
            <person name="Minakuchi Y."/>
            <person name="Toyoda A."/>
            <person name="Nozaki H."/>
        </authorList>
    </citation>
    <scope>NUCLEOTIDE SEQUENCE [LARGE SCALE GENOMIC DNA]</scope>
    <source>
        <strain evidence="8 9">NIES-4468</strain>
    </source>
</reference>
<evidence type="ECO:0000256" key="3">
    <source>
        <dbReference type="ARBA" id="ARBA00023125"/>
    </source>
</evidence>
<evidence type="ECO:0000259" key="7">
    <source>
        <dbReference type="PROSITE" id="PS51032"/>
    </source>
</evidence>
<dbReference type="InterPro" id="IPR001471">
    <property type="entry name" value="AP2/ERF_dom"/>
</dbReference>
<evidence type="ECO:0000256" key="5">
    <source>
        <dbReference type="ARBA" id="ARBA00023242"/>
    </source>
</evidence>